<protein>
    <submittedName>
        <fullName evidence="2">Xylose isomerase domain protein TIM barrel</fullName>
    </submittedName>
</protein>
<comment type="caution">
    <text evidence="2">The sequence shown here is derived from an EMBL/GenBank/DDBJ whole genome shotgun (WGS) entry which is preliminary data.</text>
</comment>
<reference evidence="2" key="1">
    <citation type="submission" date="2021-06" db="EMBL/GenBank/DDBJ databases">
        <authorList>
            <person name="Arsene-Ploetze F."/>
        </authorList>
    </citation>
    <scope>NUCLEOTIDE SEQUENCE</scope>
    <source>
        <strain evidence="2">SBRY1</strain>
    </source>
</reference>
<dbReference type="GO" id="GO:0016853">
    <property type="term" value="F:isomerase activity"/>
    <property type="evidence" value="ECO:0007669"/>
    <property type="project" value="UniProtKB-KW"/>
</dbReference>
<evidence type="ECO:0000313" key="2">
    <source>
        <dbReference type="EMBL" id="CAG7617545.1"/>
    </source>
</evidence>
<dbReference type="AlphaFoldDB" id="A0A9W4GYK9"/>
<feature type="region of interest" description="Disordered" evidence="1">
    <location>
        <begin position="25"/>
        <end position="46"/>
    </location>
</feature>
<proteinExistence type="predicted"/>
<organism evidence="2 3">
    <name type="scientific">Actinacidiphila bryophytorum</name>
    <dbReference type="NCBI Taxonomy" id="1436133"/>
    <lineage>
        <taxon>Bacteria</taxon>
        <taxon>Bacillati</taxon>
        <taxon>Actinomycetota</taxon>
        <taxon>Actinomycetes</taxon>
        <taxon>Kitasatosporales</taxon>
        <taxon>Streptomycetaceae</taxon>
        <taxon>Actinacidiphila</taxon>
    </lineage>
</organism>
<accession>A0A9W4GYK9</accession>
<gene>
    <name evidence="2" type="ORF">SBRY_120035</name>
</gene>
<feature type="compositionally biased region" description="Basic residues" evidence="1">
    <location>
        <begin position="141"/>
        <end position="157"/>
    </location>
</feature>
<evidence type="ECO:0000313" key="3">
    <source>
        <dbReference type="Proteomes" id="UP001153328"/>
    </source>
</evidence>
<feature type="compositionally biased region" description="Basic residues" evidence="1">
    <location>
        <begin position="165"/>
        <end position="205"/>
    </location>
</feature>
<dbReference type="Proteomes" id="UP001153328">
    <property type="component" value="Unassembled WGS sequence"/>
</dbReference>
<sequence length="243" mass="28614">MGAGPVVPQRPVLHVLRRLDVRLEPLGDLPGHQPQRRPRQLDQPRAGRRLAVLRQLQRHRPQPRGGRAGPLVAGLRVLLVGHQDDRARPRHRPARGLLDPLARGARRRPDRGAVRLPPRQLLLPLRVLRLLLPRRRQHLPHHGRPLHLRHRPLHRPQRHGDDRGRRHRNPRGARKYPRTGRRGRLRGHRPRHPRLPLLRRQRRVLPRPQLPHLRHRRLALRVLTHTHERFRTTVAPCSLQPRT</sequence>
<name>A0A9W4GYK9_9ACTN</name>
<dbReference type="EMBL" id="CAJVAX010000004">
    <property type="protein sequence ID" value="CAG7617545.1"/>
    <property type="molecule type" value="Genomic_DNA"/>
</dbReference>
<keyword evidence="3" id="KW-1185">Reference proteome</keyword>
<keyword evidence="2" id="KW-0413">Isomerase</keyword>
<evidence type="ECO:0000256" key="1">
    <source>
        <dbReference type="SAM" id="MobiDB-lite"/>
    </source>
</evidence>
<feature type="region of interest" description="Disordered" evidence="1">
    <location>
        <begin position="141"/>
        <end position="210"/>
    </location>
</feature>